<dbReference type="GO" id="GO:0016787">
    <property type="term" value="F:hydrolase activity"/>
    <property type="evidence" value="ECO:0007669"/>
    <property type="project" value="UniProtKB-KW"/>
</dbReference>
<dbReference type="Gene3D" id="3.40.50.1820">
    <property type="entry name" value="alpha/beta hydrolase"/>
    <property type="match status" value="1"/>
</dbReference>
<keyword evidence="2" id="KW-0378">Hydrolase</keyword>
<accession>A0A923MVY7</accession>
<dbReference type="InterPro" id="IPR000073">
    <property type="entry name" value="AB_hydrolase_1"/>
</dbReference>
<name>A0A923MVY7_9BURK</name>
<dbReference type="EMBL" id="JACORT010000018">
    <property type="protein sequence ID" value="MBC5786380.1"/>
    <property type="molecule type" value="Genomic_DNA"/>
</dbReference>
<dbReference type="InterPro" id="IPR029058">
    <property type="entry name" value="AB_hydrolase_fold"/>
</dbReference>
<dbReference type="Pfam" id="PF12697">
    <property type="entry name" value="Abhydrolase_6"/>
    <property type="match status" value="1"/>
</dbReference>
<dbReference type="Proteomes" id="UP000608513">
    <property type="component" value="Unassembled WGS sequence"/>
</dbReference>
<comment type="caution">
    <text evidence="2">The sequence shown here is derived from an EMBL/GenBank/DDBJ whole genome shotgun (WGS) entry which is preliminary data.</text>
</comment>
<organism evidence="2 3">
    <name type="scientific">Ramlibacter cellulosilyticus</name>
    <dbReference type="NCBI Taxonomy" id="2764187"/>
    <lineage>
        <taxon>Bacteria</taxon>
        <taxon>Pseudomonadati</taxon>
        <taxon>Pseudomonadota</taxon>
        <taxon>Betaproteobacteria</taxon>
        <taxon>Burkholderiales</taxon>
        <taxon>Comamonadaceae</taxon>
        <taxon>Ramlibacter</taxon>
    </lineage>
</organism>
<evidence type="ECO:0000259" key="1">
    <source>
        <dbReference type="Pfam" id="PF12697"/>
    </source>
</evidence>
<feature type="domain" description="AB hydrolase-1" evidence="1">
    <location>
        <begin position="7"/>
        <end position="216"/>
    </location>
</feature>
<gene>
    <name evidence="2" type="ORF">H8N03_25810</name>
</gene>
<proteinExistence type="predicted"/>
<protein>
    <submittedName>
        <fullName evidence="2">Alpha/beta hydrolase</fullName>
    </submittedName>
</protein>
<evidence type="ECO:0000313" key="2">
    <source>
        <dbReference type="EMBL" id="MBC5786380.1"/>
    </source>
</evidence>
<evidence type="ECO:0000313" key="3">
    <source>
        <dbReference type="Proteomes" id="UP000608513"/>
    </source>
</evidence>
<dbReference type="AlphaFoldDB" id="A0A923MVY7"/>
<sequence>MTLLVLLPGMDGTGELFRAFVNAVRLDTQIIRYPTDRALGYTELEQLVLSELPPEEPYLLLGESFSGPIALSIAARRPPSLRGVVSCCSFARNPRPGLAPLRALVNWLPDRPPIDPLMWFLAGRFSTPELREALSRALAQVSPSALRARLTAVIGVDVVATLHSISVPLMYLRASEDRVVPAAASEIILDNVPGSRAEELVGPHFLLQTRPKEVAKLVEEFMQAVEHAI</sequence>
<reference evidence="2" key="1">
    <citation type="submission" date="2020-08" db="EMBL/GenBank/DDBJ databases">
        <title>Ramlibacter sp. USB13 16S ribosomal RNA gene genome sequencing and assembly.</title>
        <authorList>
            <person name="Kang M."/>
        </authorList>
    </citation>
    <scope>NUCLEOTIDE SEQUENCE</scope>
    <source>
        <strain evidence="2">USB13</strain>
    </source>
</reference>
<dbReference type="SUPFAM" id="SSF53474">
    <property type="entry name" value="alpha/beta-Hydrolases"/>
    <property type="match status" value="1"/>
</dbReference>
<keyword evidence="3" id="KW-1185">Reference proteome</keyword>